<protein>
    <submittedName>
        <fullName evidence="2">EF-hand domain-containing protein</fullName>
    </submittedName>
</protein>
<name>A0AC35U200_9BILA</name>
<evidence type="ECO:0000313" key="1">
    <source>
        <dbReference type="Proteomes" id="UP000095286"/>
    </source>
</evidence>
<accession>A0AC35U200</accession>
<organism evidence="1 2">
    <name type="scientific">Rhabditophanes sp. KR3021</name>
    <dbReference type="NCBI Taxonomy" id="114890"/>
    <lineage>
        <taxon>Eukaryota</taxon>
        <taxon>Metazoa</taxon>
        <taxon>Ecdysozoa</taxon>
        <taxon>Nematoda</taxon>
        <taxon>Chromadorea</taxon>
        <taxon>Rhabditida</taxon>
        <taxon>Tylenchina</taxon>
        <taxon>Panagrolaimomorpha</taxon>
        <taxon>Strongyloidoidea</taxon>
        <taxon>Alloionematidae</taxon>
        <taxon>Rhabditophanes</taxon>
    </lineage>
</organism>
<dbReference type="Proteomes" id="UP000095286">
    <property type="component" value="Unplaced"/>
</dbReference>
<dbReference type="WBParaSite" id="RSKR_0000645400.1">
    <property type="protein sequence ID" value="RSKR_0000645400.1"/>
    <property type="gene ID" value="RSKR_0000645400"/>
</dbReference>
<proteinExistence type="predicted"/>
<evidence type="ECO:0000313" key="2">
    <source>
        <dbReference type="WBParaSite" id="RSKR_0000645400.1"/>
    </source>
</evidence>
<reference evidence="2" key="1">
    <citation type="submission" date="2016-11" db="UniProtKB">
        <authorList>
            <consortium name="WormBaseParasite"/>
        </authorList>
    </citation>
    <scope>IDENTIFICATION</scope>
    <source>
        <strain evidence="2">KR3021</strain>
    </source>
</reference>
<sequence>MYNKYNGPAINESEIDPHEMDRDLTHGDYLDSGEQKEVKNKEEISLKFKRDQSKTEMPLKDGSSVLEANDQIETNARDNTDQGKDQNADVFQIFEKLAKMESTTEQPFNEKFFIVDYDMNEDKINSKDINFGKIDLSAQDSFTDQEKLAAEKADEDSFTSELLTDKSINFDKATPKIPVTTSEDSKTVITDETTKTLSDTKSSGDIKLSSDVNASTDIKTTTDIQSTTDIKTTIGSFIVDSDINAEQPKNTKRPNMHSGEVHVSEDVLLAQNKQDDIPLKKVVVDSETTKIGEDVNVTKKPADVIELKNEEPVQVSTTTETIKSTVKSNIESTTASIQETASNTEVVTDAILNIESTTETADTTQHGETSQNSDTGNVHHLIDETTTSTIITSRISYTSYSLYTNIIMSFAIFIVVLVALYAFKK</sequence>